<protein>
    <submittedName>
        <fullName evidence="1">Uncharacterized protein</fullName>
    </submittedName>
</protein>
<feature type="non-terminal residue" evidence="1">
    <location>
        <position position="1"/>
    </location>
</feature>
<keyword evidence="2" id="KW-1185">Reference proteome</keyword>
<evidence type="ECO:0000313" key="1">
    <source>
        <dbReference type="EMBL" id="KAF9520828.1"/>
    </source>
</evidence>
<dbReference type="AlphaFoldDB" id="A0A9P6BAM2"/>
<proteinExistence type="predicted"/>
<reference evidence="1" key="1">
    <citation type="journal article" date="2020" name="Nat. Commun.">
        <title>Large-scale genome sequencing of mycorrhizal fungi provides insights into the early evolution of symbiotic traits.</title>
        <authorList>
            <person name="Miyauchi S."/>
            <person name="Kiss E."/>
            <person name="Kuo A."/>
            <person name="Drula E."/>
            <person name="Kohler A."/>
            <person name="Sanchez-Garcia M."/>
            <person name="Morin E."/>
            <person name="Andreopoulos B."/>
            <person name="Barry K.W."/>
            <person name="Bonito G."/>
            <person name="Buee M."/>
            <person name="Carver A."/>
            <person name="Chen C."/>
            <person name="Cichocki N."/>
            <person name="Clum A."/>
            <person name="Culley D."/>
            <person name="Crous P.W."/>
            <person name="Fauchery L."/>
            <person name="Girlanda M."/>
            <person name="Hayes R.D."/>
            <person name="Keri Z."/>
            <person name="LaButti K."/>
            <person name="Lipzen A."/>
            <person name="Lombard V."/>
            <person name="Magnuson J."/>
            <person name="Maillard F."/>
            <person name="Murat C."/>
            <person name="Nolan M."/>
            <person name="Ohm R.A."/>
            <person name="Pangilinan J."/>
            <person name="Pereira M.F."/>
            <person name="Perotto S."/>
            <person name="Peter M."/>
            <person name="Pfister S."/>
            <person name="Riley R."/>
            <person name="Sitrit Y."/>
            <person name="Stielow J.B."/>
            <person name="Szollosi G."/>
            <person name="Zifcakova L."/>
            <person name="Stursova M."/>
            <person name="Spatafora J.W."/>
            <person name="Tedersoo L."/>
            <person name="Vaario L.M."/>
            <person name="Yamada A."/>
            <person name="Yan M."/>
            <person name="Wang P."/>
            <person name="Xu J."/>
            <person name="Bruns T."/>
            <person name="Baldrian P."/>
            <person name="Vilgalys R."/>
            <person name="Dunand C."/>
            <person name="Henrissat B."/>
            <person name="Grigoriev I.V."/>
            <person name="Hibbett D."/>
            <person name="Nagy L.G."/>
            <person name="Martin F.M."/>
        </authorList>
    </citation>
    <scope>NUCLEOTIDE SEQUENCE</scope>
    <source>
        <strain evidence="1">UP504</strain>
    </source>
</reference>
<feature type="non-terminal residue" evidence="1">
    <location>
        <position position="88"/>
    </location>
</feature>
<dbReference type="OrthoDB" id="412109at2759"/>
<gene>
    <name evidence="1" type="ORF">BS47DRAFT_1245204</name>
</gene>
<name>A0A9P6BAM2_9AGAM</name>
<dbReference type="Proteomes" id="UP000886523">
    <property type="component" value="Unassembled WGS sequence"/>
</dbReference>
<organism evidence="1 2">
    <name type="scientific">Hydnum rufescens UP504</name>
    <dbReference type="NCBI Taxonomy" id="1448309"/>
    <lineage>
        <taxon>Eukaryota</taxon>
        <taxon>Fungi</taxon>
        <taxon>Dikarya</taxon>
        <taxon>Basidiomycota</taxon>
        <taxon>Agaricomycotina</taxon>
        <taxon>Agaricomycetes</taxon>
        <taxon>Cantharellales</taxon>
        <taxon>Hydnaceae</taxon>
        <taxon>Hydnum</taxon>
    </lineage>
</organism>
<sequence length="88" mass="10105">LTFADITWPVLSPVTDANGITHTKIAKFLLSLHHSAGIAQTVRLRDALVRWDPEKFESQWMDRIVERDKRKVKEAVEAVARELLRLQA</sequence>
<evidence type="ECO:0000313" key="2">
    <source>
        <dbReference type="Proteomes" id="UP000886523"/>
    </source>
</evidence>
<dbReference type="EMBL" id="MU128910">
    <property type="protein sequence ID" value="KAF9520828.1"/>
    <property type="molecule type" value="Genomic_DNA"/>
</dbReference>
<comment type="caution">
    <text evidence="1">The sequence shown here is derived from an EMBL/GenBank/DDBJ whole genome shotgun (WGS) entry which is preliminary data.</text>
</comment>
<accession>A0A9P6BAM2</accession>